<dbReference type="EMBL" id="SDEE01000036">
    <property type="protein sequence ID" value="RXW23656.1"/>
    <property type="molecule type" value="Genomic_DNA"/>
</dbReference>
<accession>A0A4Q2DV98</accession>
<dbReference type="AlphaFoldDB" id="A0A4Q2DV98"/>
<protein>
    <submittedName>
        <fullName evidence="1">Uncharacterized protein</fullName>
    </submittedName>
</protein>
<keyword evidence="2" id="KW-1185">Reference proteome</keyword>
<sequence length="91" mass="10433">MNTSAAQSNNTAPQVIMGSIPIPAVDLPGLDRCDGFTLYFQDQLAKDKPLLEKWKKDRHMVEEELEEKYKKLPPKEKDVYEKMVLMPPGWA</sequence>
<organism evidence="1 2">
    <name type="scientific">Candolleomyces aberdarensis</name>
    <dbReference type="NCBI Taxonomy" id="2316362"/>
    <lineage>
        <taxon>Eukaryota</taxon>
        <taxon>Fungi</taxon>
        <taxon>Dikarya</taxon>
        <taxon>Basidiomycota</taxon>
        <taxon>Agaricomycotina</taxon>
        <taxon>Agaricomycetes</taxon>
        <taxon>Agaricomycetidae</taxon>
        <taxon>Agaricales</taxon>
        <taxon>Agaricineae</taxon>
        <taxon>Psathyrellaceae</taxon>
        <taxon>Candolleomyces</taxon>
    </lineage>
</organism>
<dbReference type="OrthoDB" id="10405438at2759"/>
<gene>
    <name evidence="1" type="ORF">EST38_g2209</name>
</gene>
<dbReference type="InterPro" id="IPR036910">
    <property type="entry name" value="HMG_box_dom_sf"/>
</dbReference>
<dbReference type="Proteomes" id="UP000290288">
    <property type="component" value="Unassembled WGS sequence"/>
</dbReference>
<proteinExistence type="predicted"/>
<name>A0A4Q2DV98_9AGAR</name>
<dbReference type="SUPFAM" id="SSF47095">
    <property type="entry name" value="HMG-box"/>
    <property type="match status" value="1"/>
</dbReference>
<evidence type="ECO:0000313" key="1">
    <source>
        <dbReference type="EMBL" id="RXW23656.1"/>
    </source>
</evidence>
<evidence type="ECO:0000313" key="2">
    <source>
        <dbReference type="Proteomes" id="UP000290288"/>
    </source>
</evidence>
<reference evidence="1 2" key="1">
    <citation type="submission" date="2019-01" db="EMBL/GenBank/DDBJ databases">
        <title>Draft genome sequence of Psathyrella aberdarensis IHI B618.</title>
        <authorList>
            <person name="Buettner E."/>
            <person name="Kellner H."/>
        </authorList>
    </citation>
    <scope>NUCLEOTIDE SEQUENCE [LARGE SCALE GENOMIC DNA]</scope>
    <source>
        <strain evidence="1 2">IHI B618</strain>
    </source>
</reference>
<comment type="caution">
    <text evidence="1">The sequence shown here is derived from an EMBL/GenBank/DDBJ whole genome shotgun (WGS) entry which is preliminary data.</text>
</comment>